<evidence type="ECO:0000256" key="1">
    <source>
        <dbReference type="SAM" id="MobiDB-lite"/>
    </source>
</evidence>
<feature type="compositionally biased region" description="Basic and acidic residues" evidence="1">
    <location>
        <begin position="273"/>
        <end position="288"/>
    </location>
</feature>
<evidence type="ECO:0000313" key="3">
    <source>
        <dbReference type="RefSeq" id="XP_018024254.1"/>
    </source>
</evidence>
<keyword evidence="2" id="KW-1185">Reference proteome</keyword>
<feature type="compositionally biased region" description="Basic and acidic residues" evidence="1">
    <location>
        <begin position="498"/>
        <end position="508"/>
    </location>
</feature>
<feature type="region of interest" description="Disordered" evidence="1">
    <location>
        <begin position="207"/>
        <end position="288"/>
    </location>
</feature>
<dbReference type="Proteomes" id="UP000694843">
    <property type="component" value="Unplaced"/>
</dbReference>
<reference evidence="3" key="1">
    <citation type="submission" date="2025-08" db="UniProtKB">
        <authorList>
            <consortium name="RefSeq"/>
        </authorList>
    </citation>
    <scope>IDENTIFICATION</scope>
    <source>
        <tissue evidence="3">Whole organism</tissue>
    </source>
</reference>
<feature type="compositionally biased region" description="Basic and acidic residues" evidence="1">
    <location>
        <begin position="207"/>
        <end position="218"/>
    </location>
</feature>
<evidence type="ECO:0000313" key="2">
    <source>
        <dbReference type="Proteomes" id="UP000694843"/>
    </source>
</evidence>
<dbReference type="AlphaFoldDB" id="A0A8B7PDN9"/>
<feature type="compositionally biased region" description="Basic and acidic residues" evidence="1">
    <location>
        <begin position="411"/>
        <end position="420"/>
    </location>
</feature>
<sequence>MSYWAVQPKPVEIVPKKEENVVISSSIISHFAAGKQSDVSTHATYQPAPLQVVAPSVEGEVLKKVGEVLAADQELKVFKHKGVNTLIRKRILALENSVVSKTVERPPMQEVDKTIREVKQIEYDSPASVEVRTVVEPAVPQPTANIRALAKAMHVERPAIVELPKLQVAEKPAVKTSILKVSEIETSPKPILTKKYSFDMTKKFHEEEDNDGWKKVKEIPLVASSESDETETEEESEEESEAEEEDATQSDSGTESDESSQPPPKVVPRTKKKAENDKEAAKEARLNPKTVERILKYDNFSECVESSLFESFEEYLRRRNMESGYDPEIYDSRSDYDYRSEYDSLYGYSSQSEYDTRSDYDAMGYQSDDGSVFSDRTEFTNAEDNASFINSEYRRDYDTYSERSAAPIDEPAGRDYDTYSERSVLTYDSRADDQYYSDGADDRYHDRAPLYYSDDDDDRTVIEGSVYSGYSYAGSHAYSDYGDRTPTASEYGDGNAYYDDRDPYPERK</sequence>
<feature type="compositionally biased region" description="Acidic residues" evidence="1">
    <location>
        <begin position="226"/>
        <end position="258"/>
    </location>
</feature>
<dbReference type="RefSeq" id="XP_018024254.1">
    <property type="nucleotide sequence ID" value="XM_018168765.2"/>
</dbReference>
<accession>A0A8B7PDN9</accession>
<organism evidence="2 3">
    <name type="scientific">Hyalella azteca</name>
    <name type="common">Amphipod</name>
    <dbReference type="NCBI Taxonomy" id="294128"/>
    <lineage>
        <taxon>Eukaryota</taxon>
        <taxon>Metazoa</taxon>
        <taxon>Ecdysozoa</taxon>
        <taxon>Arthropoda</taxon>
        <taxon>Crustacea</taxon>
        <taxon>Multicrustacea</taxon>
        <taxon>Malacostraca</taxon>
        <taxon>Eumalacostraca</taxon>
        <taxon>Peracarida</taxon>
        <taxon>Amphipoda</taxon>
        <taxon>Senticaudata</taxon>
        <taxon>Talitrida</taxon>
        <taxon>Talitroidea</taxon>
        <taxon>Hyalellidae</taxon>
        <taxon>Hyalella</taxon>
    </lineage>
</organism>
<dbReference type="KEGG" id="hazt:108680010"/>
<name>A0A8B7PDN9_HYAAZ</name>
<proteinExistence type="predicted"/>
<gene>
    <name evidence="3" type="primary">LOC108680010</name>
</gene>
<feature type="region of interest" description="Disordered" evidence="1">
    <location>
        <begin position="473"/>
        <end position="508"/>
    </location>
</feature>
<dbReference type="GeneID" id="108680010"/>
<protein>
    <submittedName>
        <fullName evidence="3">Uncharacterized protein LOC108680010</fullName>
    </submittedName>
</protein>
<feature type="region of interest" description="Disordered" evidence="1">
    <location>
        <begin position="399"/>
        <end position="458"/>
    </location>
</feature>